<sequence>MDATSEDASVPRHDSGIAERPIVNLPKAGNFQARTNARSDPNQQTEQERLQAWRKSMKAQTCKEWRYGHRCHRPNARRCRYAHHLFPAIEWRAFDKADILERCARGTECRNHSLDCRHNHAPTGSAGDRYRMRLREYVRSLPYTAITCVLCNACGKMDFDIEDMLDHLETEHPESYGRYNHYSDLCPPPRLPEDGPDERVDPTQAYHSAVDPLGSPVAQSGPSYEDGAPDQTSLITTAPVTTSNEDKWSKFPSRSGSEHGDR</sequence>
<feature type="region of interest" description="Disordered" evidence="2">
    <location>
        <begin position="179"/>
        <end position="262"/>
    </location>
</feature>
<dbReference type="Proteomes" id="UP000016932">
    <property type="component" value="Unassembled WGS sequence"/>
</dbReference>
<protein>
    <recommendedName>
        <fullName evidence="3">C3H1-type domain-containing protein</fullName>
    </recommendedName>
</protein>
<evidence type="ECO:0000259" key="3">
    <source>
        <dbReference type="PROSITE" id="PS50103"/>
    </source>
</evidence>
<dbReference type="KEGG" id="pfj:MYCFIDRAFT_214296"/>
<dbReference type="GeneID" id="19338019"/>
<proteinExistence type="predicted"/>
<evidence type="ECO:0000313" key="5">
    <source>
        <dbReference type="Proteomes" id="UP000016932"/>
    </source>
</evidence>
<dbReference type="EMBL" id="KB446556">
    <property type="protein sequence ID" value="EME86571.1"/>
    <property type="molecule type" value="Genomic_DNA"/>
</dbReference>
<evidence type="ECO:0000256" key="1">
    <source>
        <dbReference type="PROSITE-ProRule" id="PRU00723"/>
    </source>
</evidence>
<name>M3APM7_PSEFD</name>
<evidence type="ECO:0000313" key="4">
    <source>
        <dbReference type="EMBL" id="EME86571.1"/>
    </source>
</evidence>
<keyword evidence="1" id="KW-0479">Metal-binding</keyword>
<reference evidence="4 5" key="1">
    <citation type="journal article" date="2012" name="PLoS Pathog.">
        <title>Diverse lifestyles and strategies of plant pathogenesis encoded in the genomes of eighteen Dothideomycetes fungi.</title>
        <authorList>
            <person name="Ohm R.A."/>
            <person name="Feau N."/>
            <person name="Henrissat B."/>
            <person name="Schoch C.L."/>
            <person name="Horwitz B.A."/>
            <person name="Barry K.W."/>
            <person name="Condon B.J."/>
            <person name="Copeland A.C."/>
            <person name="Dhillon B."/>
            <person name="Glaser F."/>
            <person name="Hesse C.N."/>
            <person name="Kosti I."/>
            <person name="LaButti K."/>
            <person name="Lindquist E.A."/>
            <person name="Lucas S."/>
            <person name="Salamov A.A."/>
            <person name="Bradshaw R.E."/>
            <person name="Ciuffetti L."/>
            <person name="Hamelin R.C."/>
            <person name="Kema G.H.J."/>
            <person name="Lawrence C."/>
            <person name="Scott J.A."/>
            <person name="Spatafora J.W."/>
            <person name="Turgeon B.G."/>
            <person name="de Wit P.J.G.M."/>
            <person name="Zhong S."/>
            <person name="Goodwin S.B."/>
            <person name="Grigoriev I.V."/>
        </authorList>
    </citation>
    <scope>NUCLEOTIDE SEQUENCE [LARGE SCALE GENOMIC DNA]</scope>
    <source>
        <strain evidence="4 5">CIRAD86</strain>
    </source>
</reference>
<feature type="domain" description="C3H1-type" evidence="3">
    <location>
        <begin position="56"/>
        <end position="86"/>
    </location>
</feature>
<dbReference type="InterPro" id="IPR000571">
    <property type="entry name" value="Znf_CCCH"/>
</dbReference>
<organism evidence="4 5">
    <name type="scientific">Pseudocercospora fijiensis (strain CIRAD86)</name>
    <name type="common">Black leaf streak disease fungus</name>
    <name type="synonym">Mycosphaerella fijiensis</name>
    <dbReference type="NCBI Taxonomy" id="383855"/>
    <lineage>
        <taxon>Eukaryota</taxon>
        <taxon>Fungi</taxon>
        <taxon>Dikarya</taxon>
        <taxon>Ascomycota</taxon>
        <taxon>Pezizomycotina</taxon>
        <taxon>Dothideomycetes</taxon>
        <taxon>Dothideomycetidae</taxon>
        <taxon>Mycosphaerellales</taxon>
        <taxon>Mycosphaerellaceae</taxon>
        <taxon>Pseudocercospora</taxon>
    </lineage>
</organism>
<accession>M3APM7</accession>
<feature type="region of interest" description="Disordered" evidence="2">
    <location>
        <begin position="1"/>
        <end position="26"/>
    </location>
</feature>
<dbReference type="RefSeq" id="XP_007923797.1">
    <property type="nucleotide sequence ID" value="XM_007925606.1"/>
</dbReference>
<feature type="zinc finger region" description="C3H1-type" evidence="1">
    <location>
        <begin position="56"/>
        <end position="86"/>
    </location>
</feature>
<keyword evidence="1" id="KW-0862">Zinc</keyword>
<keyword evidence="1" id="KW-0863">Zinc-finger</keyword>
<feature type="compositionally biased region" description="Polar residues" evidence="2">
    <location>
        <begin position="230"/>
        <end position="243"/>
    </location>
</feature>
<dbReference type="OrthoDB" id="4748970at2759"/>
<dbReference type="PROSITE" id="PS50103">
    <property type="entry name" value="ZF_C3H1"/>
    <property type="match status" value="1"/>
</dbReference>
<gene>
    <name evidence="4" type="ORF">MYCFIDRAFT_214296</name>
</gene>
<evidence type="ECO:0000256" key="2">
    <source>
        <dbReference type="SAM" id="MobiDB-lite"/>
    </source>
</evidence>
<feature type="compositionally biased region" description="Basic and acidic residues" evidence="2">
    <location>
        <begin position="191"/>
        <end position="201"/>
    </location>
</feature>
<dbReference type="HOGENOM" id="CLU_1062171_0_0_1"/>
<dbReference type="AlphaFoldDB" id="M3APM7"/>
<dbReference type="GO" id="GO:0008270">
    <property type="term" value="F:zinc ion binding"/>
    <property type="evidence" value="ECO:0007669"/>
    <property type="project" value="UniProtKB-KW"/>
</dbReference>
<dbReference type="VEuPathDB" id="FungiDB:MYCFIDRAFT_214296"/>
<keyword evidence="5" id="KW-1185">Reference proteome</keyword>